<dbReference type="PANTHER" id="PTHR22538:SF0">
    <property type="entry name" value="CILIA- AND FLAGELLA-ASSOCIATED PROTEIN 74"/>
    <property type="match status" value="1"/>
</dbReference>
<evidence type="ECO:0000313" key="3">
    <source>
        <dbReference type="Proteomes" id="UP000335636"/>
    </source>
</evidence>
<organism evidence="2 3">
    <name type="scientific">Marmota monax</name>
    <name type="common">Woodchuck</name>
    <dbReference type="NCBI Taxonomy" id="9995"/>
    <lineage>
        <taxon>Eukaryota</taxon>
        <taxon>Metazoa</taxon>
        <taxon>Chordata</taxon>
        <taxon>Craniata</taxon>
        <taxon>Vertebrata</taxon>
        <taxon>Euteleostomi</taxon>
        <taxon>Mammalia</taxon>
        <taxon>Eutheria</taxon>
        <taxon>Euarchontoglires</taxon>
        <taxon>Glires</taxon>
        <taxon>Rodentia</taxon>
        <taxon>Sciuromorpha</taxon>
        <taxon>Sciuridae</taxon>
        <taxon>Xerinae</taxon>
        <taxon>Marmotini</taxon>
        <taxon>Marmota</taxon>
    </lineage>
</organism>
<evidence type="ECO:0008006" key="4">
    <source>
        <dbReference type="Google" id="ProtNLM"/>
    </source>
</evidence>
<proteinExistence type="predicted"/>
<gene>
    <name evidence="2" type="ORF">MONAX_5E004747</name>
</gene>
<protein>
    <recommendedName>
        <fullName evidence="4">Abnormal spindle-like microcephaly-associated protein ASH domain-containing protein</fullName>
    </recommendedName>
</protein>
<evidence type="ECO:0000256" key="1">
    <source>
        <dbReference type="SAM" id="MobiDB-lite"/>
    </source>
</evidence>
<feature type="compositionally biased region" description="Polar residues" evidence="1">
    <location>
        <begin position="211"/>
        <end position="223"/>
    </location>
</feature>
<dbReference type="InterPro" id="IPR013783">
    <property type="entry name" value="Ig-like_fold"/>
</dbReference>
<feature type="compositionally biased region" description="Polar residues" evidence="1">
    <location>
        <begin position="173"/>
        <end position="190"/>
    </location>
</feature>
<dbReference type="Gene3D" id="2.60.40.10">
    <property type="entry name" value="Immunoglobulins"/>
    <property type="match status" value="1"/>
</dbReference>
<reference evidence="2" key="1">
    <citation type="submission" date="2019-04" db="EMBL/GenBank/DDBJ databases">
        <authorList>
            <person name="Alioto T."/>
            <person name="Alioto T."/>
        </authorList>
    </citation>
    <scope>NUCLEOTIDE SEQUENCE [LARGE SCALE GENOMIC DNA]</scope>
</reference>
<dbReference type="Pfam" id="PF24771">
    <property type="entry name" value="Ig_CFAP74_1st"/>
    <property type="match status" value="1"/>
</dbReference>
<accession>A0A5E4DCR5</accession>
<evidence type="ECO:0000313" key="2">
    <source>
        <dbReference type="EMBL" id="VTJ92054.1"/>
    </source>
</evidence>
<name>A0A5E4DCR5_MARMO</name>
<comment type="caution">
    <text evidence="2">The sequence shown here is derived from an EMBL/GenBank/DDBJ whole genome shotgun (WGS) entry which is preliminary data.</text>
</comment>
<dbReference type="PANTHER" id="PTHR22538">
    <property type="entry name" value="CILIA- AND FLAGELLA-ASSOCIATED PROTEIN 74"/>
    <property type="match status" value="1"/>
</dbReference>
<dbReference type="EMBL" id="CABDUW010013342">
    <property type="protein sequence ID" value="VTJ92054.1"/>
    <property type="molecule type" value="Genomic_DNA"/>
</dbReference>
<dbReference type="Proteomes" id="UP000335636">
    <property type="component" value="Unassembled WGS sequence"/>
</dbReference>
<sequence>MDKDILARTMAQLRRGVVHKQVALGREFKGCPFNSKPQLVHFQDFEVGKAYKKKITLVNATYTINYCSLVGVSEDLRDFIHVSFDPPGPLSAGMSCEVLVTFKPMVSLDKELISFGSYVVGETTSRTITLTNTGGLGTSFKFLPASEVYETDEESLPLLKMSSLFTYDDKGPTSVSEQQLEGNGTSPLDTQSRKESDKMEGEGTCRWLGTTHPTLDPASTPTLPRTGRGEGQEGHSELSVQQAGQLCVDHRPRAREREGVE</sequence>
<feature type="compositionally biased region" description="Basic and acidic residues" evidence="1">
    <location>
        <begin position="248"/>
        <end position="261"/>
    </location>
</feature>
<feature type="region of interest" description="Disordered" evidence="1">
    <location>
        <begin position="170"/>
        <end position="261"/>
    </location>
</feature>
<feature type="compositionally biased region" description="Basic and acidic residues" evidence="1">
    <location>
        <begin position="227"/>
        <end position="236"/>
    </location>
</feature>
<feature type="compositionally biased region" description="Basic and acidic residues" evidence="1">
    <location>
        <begin position="191"/>
        <end position="203"/>
    </location>
</feature>
<keyword evidence="3" id="KW-1185">Reference proteome</keyword>
<dbReference type="AlphaFoldDB" id="A0A5E4DCR5"/>